<feature type="domain" description="Coenzyme Q-binding protein COQ10 START" evidence="2">
    <location>
        <begin position="164"/>
        <end position="283"/>
    </location>
</feature>
<organism evidence="3 4">
    <name type="scientific">Streptomyces curacoi</name>
    <dbReference type="NCBI Taxonomy" id="146536"/>
    <lineage>
        <taxon>Bacteria</taxon>
        <taxon>Bacillati</taxon>
        <taxon>Actinomycetota</taxon>
        <taxon>Actinomycetes</taxon>
        <taxon>Kitasatosporales</taxon>
        <taxon>Streptomycetaceae</taxon>
        <taxon>Streptomyces</taxon>
    </lineage>
</organism>
<protein>
    <recommendedName>
        <fullName evidence="2">Coenzyme Q-binding protein COQ10 START domain-containing protein</fullName>
    </recommendedName>
</protein>
<reference evidence="3 4" key="1">
    <citation type="submission" date="2015-10" db="EMBL/GenBank/DDBJ databases">
        <title>Draft genome sequence of Streptomyces curacoi DSM 40107, type strain for the species Streptomyces curacoi.</title>
        <authorList>
            <person name="Ruckert C."/>
            <person name="Winkler A."/>
            <person name="Kalinowski J."/>
            <person name="Kampfer P."/>
            <person name="Glaeser S."/>
        </authorList>
    </citation>
    <scope>NUCLEOTIDE SEQUENCE [LARGE SCALE GENOMIC DNA]</scope>
    <source>
        <strain evidence="3 4">DSM 40107</strain>
    </source>
</reference>
<gene>
    <name evidence="3" type="ORF">AQI70_32085</name>
</gene>
<dbReference type="InterPro" id="IPR047137">
    <property type="entry name" value="ORF3"/>
</dbReference>
<dbReference type="CDD" id="cd07817">
    <property type="entry name" value="SRPBCC_8"/>
    <property type="match status" value="1"/>
</dbReference>
<evidence type="ECO:0000256" key="1">
    <source>
        <dbReference type="SAM" id="MobiDB-lite"/>
    </source>
</evidence>
<feature type="region of interest" description="Disordered" evidence="1">
    <location>
        <begin position="93"/>
        <end position="150"/>
    </location>
</feature>
<dbReference type="PANTHER" id="PTHR33824">
    <property type="entry name" value="POLYKETIDE CYCLASE/DEHYDRASE AND LIPID TRANSPORT SUPERFAMILY PROTEIN"/>
    <property type="match status" value="1"/>
</dbReference>
<dbReference type="SUPFAM" id="SSF55961">
    <property type="entry name" value="Bet v1-like"/>
    <property type="match status" value="1"/>
</dbReference>
<evidence type="ECO:0000313" key="3">
    <source>
        <dbReference type="EMBL" id="KUM69405.1"/>
    </source>
</evidence>
<dbReference type="STRING" id="146536.AQI70_32085"/>
<dbReference type="InterPro" id="IPR005031">
    <property type="entry name" value="COQ10_START"/>
</dbReference>
<keyword evidence="4" id="KW-1185">Reference proteome</keyword>
<feature type="region of interest" description="Disordered" evidence="1">
    <location>
        <begin position="1"/>
        <end position="24"/>
    </location>
</feature>
<dbReference type="Pfam" id="PF03364">
    <property type="entry name" value="Polyketide_cyc"/>
    <property type="match status" value="1"/>
</dbReference>
<dbReference type="RefSeq" id="WP_062155964.1">
    <property type="nucleotide sequence ID" value="NZ_KQ947994.1"/>
</dbReference>
<evidence type="ECO:0000313" key="4">
    <source>
        <dbReference type="Proteomes" id="UP000054024"/>
    </source>
</evidence>
<dbReference type="Gene3D" id="3.30.530.20">
    <property type="match status" value="1"/>
</dbReference>
<dbReference type="InterPro" id="IPR023393">
    <property type="entry name" value="START-like_dom_sf"/>
</dbReference>
<comment type="caution">
    <text evidence="3">The sequence shown here is derived from an EMBL/GenBank/DDBJ whole genome shotgun (WGS) entry which is preliminary data.</text>
</comment>
<proteinExistence type="predicted"/>
<sequence length="406" mass="45611">MAERKAAGHGSGGAGTLAKAGERVPGADRLKEELESYVQARLQLMLEGMGHRMGEGARRLAETRLGPRGLATAVARRGKRLGQHLPSGAEALTSTASHAKETASHTKDRVLSAKDTVLDKARDVAAKRPGQGHDEGRDESHAKSSDLRPDSLGKGLTIIEDIDVGVPVREAYDQWTQFQDFDRFAKGVVGIEQEDDTTTKWHVKIAKAKRRWRGIITEQVPDERIAWTSEGDHATTRGVVTFHPLAENLTKVLLVLRYFPKGPVERVGSLVRAQGRRARLDLKNFRTFVMMRGEATGGWRGEIREGEVVRTPEEAEKAEKAEKARAEHEEEEDEGRQERYDEDEGPEEQYDDEDEEPEERYEDEGPEERYDEEEDDDEDDWAGEDEDRGPDDRYDDTEEEPRSSSP</sequence>
<dbReference type="EMBL" id="LMWJ01000026">
    <property type="protein sequence ID" value="KUM69405.1"/>
    <property type="molecule type" value="Genomic_DNA"/>
</dbReference>
<feature type="compositionally biased region" description="Acidic residues" evidence="1">
    <location>
        <begin position="329"/>
        <end position="399"/>
    </location>
</feature>
<dbReference type="OrthoDB" id="3695445at2"/>
<accession>A0A124GW09</accession>
<name>A0A124GW09_9ACTN</name>
<dbReference type="AlphaFoldDB" id="A0A124GW09"/>
<evidence type="ECO:0000259" key="2">
    <source>
        <dbReference type="Pfam" id="PF03364"/>
    </source>
</evidence>
<feature type="region of interest" description="Disordered" evidence="1">
    <location>
        <begin position="303"/>
        <end position="406"/>
    </location>
</feature>
<dbReference type="PANTHER" id="PTHR33824:SF7">
    <property type="entry name" value="POLYKETIDE CYCLASE_DEHYDRASE AND LIPID TRANSPORT SUPERFAMILY PROTEIN"/>
    <property type="match status" value="1"/>
</dbReference>
<dbReference type="Proteomes" id="UP000054024">
    <property type="component" value="Unassembled WGS sequence"/>
</dbReference>
<feature type="compositionally biased region" description="Basic and acidic residues" evidence="1">
    <location>
        <begin position="303"/>
        <end position="328"/>
    </location>
</feature>
<feature type="compositionally biased region" description="Basic and acidic residues" evidence="1">
    <location>
        <begin position="98"/>
        <end position="150"/>
    </location>
</feature>